<comment type="caution">
    <text evidence="1">The sequence shown here is derived from an EMBL/GenBank/DDBJ whole genome shotgun (WGS) entry which is preliminary data.</text>
</comment>
<sequence length="213" mass="24196">MHAPSISNSVRQGRIRMRPCTYHLYTLKTRMRTWERGEAMNAVSSNPASSTSPPLRNISIHGFLHLAGYVNRGGKISPRIAPQLEIRKKDNDKGTWKQVFTLYFPQDESPDEDDDQDCIYAFEAFIYVTHDDLILNITLDPRTPLTNPHTPSIFFPSPQDIRTFRLPSLNRKSHDGALHLMLDTTPPPPQSIASESFSTRRAHHDLDLHGGIL</sequence>
<dbReference type="AlphaFoldDB" id="A0A369J5F1"/>
<proteinExistence type="predicted"/>
<dbReference type="Proteomes" id="UP000076154">
    <property type="component" value="Unassembled WGS sequence"/>
</dbReference>
<reference evidence="1" key="1">
    <citation type="submission" date="2018-04" db="EMBL/GenBank/DDBJ databases">
        <title>Whole genome sequencing of Hypsizygus marmoreus.</title>
        <authorList>
            <person name="Choi I.-G."/>
            <person name="Min B."/>
            <person name="Kim J.-G."/>
            <person name="Kim S."/>
            <person name="Oh Y.-L."/>
            <person name="Kong W.-S."/>
            <person name="Park H."/>
            <person name="Jeong J."/>
            <person name="Song E.-S."/>
        </authorList>
    </citation>
    <scope>NUCLEOTIDE SEQUENCE [LARGE SCALE GENOMIC DNA]</scope>
    <source>
        <strain evidence="1">51987-8</strain>
    </source>
</reference>
<keyword evidence="2" id="KW-1185">Reference proteome</keyword>
<protein>
    <submittedName>
        <fullName evidence="1">Uncharacterized protein</fullName>
    </submittedName>
</protein>
<dbReference type="InParanoid" id="A0A369J5F1"/>
<name>A0A369J5F1_HYPMA</name>
<evidence type="ECO:0000313" key="1">
    <source>
        <dbReference type="EMBL" id="RDB16390.1"/>
    </source>
</evidence>
<gene>
    <name evidence="1" type="ORF">Hypma_002714</name>
</gene>
<dbReference type="EMBL" id="LUEZ02000124">
    <property type="protein sequence ID" value="RDB16390.1"/>
    <property type="molecule type" value="Genomic_DNA"/>
</dbReference>
<evidence type="ECO:0000313" key="2">
    <source>
        <dbReference type="Proteomes" id="UP000076154"/>
    </source>
</evidence>
<accession>A0A369J5F1</accession>
<organism evidence="1 2">
    <name type="scientific">Hypsizygus marmoreus</name>
    <name type="common">White beech mushroom</name>
    <name type="synonym">Agaricus marmoreus</name>
    <dbReference type="NCBI Taxonomy" id="39966"/>
    <lineage>
        <taxon>Eukaryota</taxon>
        <taxon>Fungi</taxon>
        <taxon>Dikarya</taxon>
        <taxon>Basidiomycota</taxon>
        <taxon>Agaricomycotina</taxon>
        <taxon>Agaricomycetes</taxon>
        <taxon>Agaricomycetidae</taxon>
        <taxon>Agaricales</taxon>
        <taxon>Tricholomatineae</taxon>
        <taxon>Lyophyllaceae</taxon>
        <taxon>Hypsizygus</taxon>
    </lineage>
</organism>